<dbReference type="InterPro" id="IPR050114">
    <property type="entry name" value="UPF0173_UPF0282_UlaG_hydrolase"/>
</dbReference>
<dbReference type="GO" id="GO:0016787">
    <property type="term" value="F:hydrolase activity"/>
    <property type="evidence" value="ECO:0007669"/>
    <property type="project" value="UniProtKB-KW"/>
</dbReference>
<evidence type="ECO:0000259" key="2">
    <source>
        <dbReference type="Pfam" id="PF12706"/>
    </source>
</evidence>
<protein>
    <submittedName>
        <fullName evidence="3">L-ascorbate metabolism protein UlaG, beta-lactamase superfamily</fullName>
    </submittedName>
</protein>
<dbReference type="SUPFAM" id="SSF56281">
    <property type="entry name" value="Metallo-hydrolase/oxidoreductase"/>
    <property type="match status" value="1"/>
</dbReference>
<evidence type="ECO:0000256" key="1">
    <source>
        <dbReference type="ARBA" id="ARBA00022801"/>
    </source>
</evidence>
<proteinExistence type="predicted"/>
<dbReference type="Gene3D" id="3.60.15.10">
    <property type="entry name" value="Ribonuclease Z/Hydroxyacylglutathione hydrolase-like"/>
    <property type="match status" value="1"/>
</dbReference>
<evidence type="ECO:0000313" key="3">
    <source>
        <dbReference type="EMBL" id="SMC27600.1"/>
    </source>
</evidence>
<sequence>MRPAATMCRMNITQLRNATVVVAYDDCRILIDPMLADQGAIPPFKWLTGQRRRNPIVPLPDGTAEHLASVTHALITHCRKGHVDHLDRAGTRWLRERGIPVLCMPDDADFLRKRGLKVQVLNAEGATPFRNGHITPIPCLHGEGWIGRLMVHGHGYYIEQAGEPSLYIAGDTVLTDDMRRCITERKPDVSIVPAGGAAMDFGAELIMDDEQVLALAALGSGAFIANHLEALDHCPVPRSVLRQQAREQGLAQRLLVPDDGQTLSFVR</sequence>
<dbReference type="Pfam" id="PF12706">
    <property type="entry name" value="Lactamase_B_2"/>
    <property type="match status" value="1"/>
</dbReference>
<name>A0A1W1XUE3_9NEIS</name>
<reference evidence="3 4" key="1">
    <citation type="submission" date="2017-04" db="EMBL/GenBank/DDBJ databases">
        <authorList>
            <person name="Afonso C.L."/>
            <person name="Miller P.J."/>
            <person name="Scott M.A."/>
            <person name="Spackman E."/>
            <person name="Goraichik I."/>
            <person name="Dimitrov K.M."/>
            <person name="Suarez D.L."/>
            <person name="Swayne D.E."/>
        </authorList>
    </citation>
    <scope>NUCLEOTIDE SEQUENCE [LARGE SCALE GENOMIC DNA]</scope>
    <source>
        <strain evidence="3 4">DSM 23236</strain>
    </source>
</reference>
<dbReference type="EMBL" id="FWXD01000017">
    <property type="protein sequence ID" value="SMC27600.1"/>
    <property type="molecule type" value="Genomic_DNA"/>
</dbReference>
<keyword evidence="4" id="KW-1185">Reference proteome</keyword>
<accession>A0A1W1XUE3</accession>
<dbReference type="STRING" id="1121001.SAMN02745857_02916"/>
<organism evidence="3 4">
    <name type="scientific">Andreprevotia lacus DSM 23236</name>
    <dbReference type="NCBI Taxonomy" id="1121001"/>
    <lineage>
        <taxon>Bacteria</taxon>
        <taxon>Pseudomonadati</taxon>
        <taxon>Pseudomonadota</taxon>
        <taxon>Betaproteobacteria</taxon>
        <taxon>Neisseriales</taxon>
        <taxon>Chitinibacteraceae</taxon>
        <taxon>Andreprevotia</taxon>
    </lineage>
</organism>
<dbReference type="AlphaFoldDB" id="A0A1W1XUE3"/>
<feature type="domain" description="Metallo-beta-lactamase" evidence="2">
    <location>
        <begin position="28"/>
        <end position="225"/>
    </location>
</feature>
<gene>
    <name evidence="3" type="ORF">SAMN02745857_02916</name>
</gene>
<dbReference type="Proteomes" id="UP000192761">
    <property type="component" value="Unassembled WGS sequence"/>
</dbReference>
<dbReference type="InterPro" id="IPR001279">
    <property type="entry name" value="Metallo-B-lactamas"/>
</dbReference>
<dbReference type="CDD" id="cd06262">
    <property type="entry name" value="metallo-hydrolase-like_MBL-fold"/>
    <property type="match status" value="1"/>
</dbReference>
<dbReference type="InterPro" id="IPR036866">
    <property type="entry name" value="RibonucZ/Hydroxyglut_hydro"/>
</dbReference>
<dbReference type="PANTHER" id="PTHR43546">
    <property type="entry name" value="UPF0173 METAL-DEPENDENT HYDROLASE MJ1163-RELATED"/>
    <property type="match status" value="1"/>
</dbReference>
<evidence type="ECO:0000313" key="4">
    <source>
        <dbReference type="Proteomes" id="UP000192761"/>
    </source>
</evidence>
<keyword evidence="1" id="KW-0378">Hydrolase</keyword>
<dbReference type="PANTHER" id="PTHR43546:SF9">
    <property type="entry name" value="L-ASCORBATE-6-PHOSPHATE LACTONASE ULAG-RELATED"/>
    <property type="match status" value="1"/>
</dbReference>